<organism evidence="2 3">
    <name type="scientific">Spermophilus dauricus</name>
    <name type="common">Daurian ground squirrel</name>
    <dbReference type="NCBI Taxonomy" id="99837"/>
    <lineage>
        <taxon>Eukaryota</taxon>
        <taxon>Metazoa</taxon>
        <taxon>Chordata</taxon>
        <taxon>Craniata</taxon>
        <taxon>Vertebrata</taxon>
        <taxon>Euteleostomi</taxon>
        <taxon>Mammalia</taxon>
        <taxon>Eutheria</taxon>
        <taxon>Euarchontoglires</taxon>
        <taxon>Glires</taxon>
        <taxon>Rodentia</taxon>
        <taxon>Sciuromorpha</taxon>
        <taxon>Sciuridae</taxon>
        <taxon>Xerinae</taxon>
        <taxon>Marmotini</taxon>
        <taxon>Spermophilus</taxon>
    </lineage>
</organism>
<evidence type="ECO:0000313" key="2">
    <source>
        <dbReference type="Ensembl" id="ENSSDAP00000008912.1"/>
    </source>
</evidence>
<protein>
    <recommendedName>
        <fullName evidence="4">Secreted protein</fullName>
    </recommendedName>
</protein>
<evidence type="ECO:0000313" key="3">
    <source>
        <dbReference type="Proteomes" id="UP000694422"/>
    </source>
</evidence>
<keyword evidence="1" id="KW-0732">Signal</keyword>
<proteinExistence type="predicted"/>
<evidence type="ECO:0008006" key="4">
    <source>
        <dbReference type="Google" id="ProtNLM"/>
    </source>
</evidence>
<keyword evidence="3" id="KW-1185">Reference proteome</keyword>
<accession>A0A8C9PIP1</accession>
<sequence>MKNLLGSYFILFLFFNSASLELTCFSRKERLFFDRTFWLYRIIIKFFCFFFSLFVELENGFTLVFFFTNSFRSVFPAYHLVSLSDFGFFEGVQCPEEKVIHPCAPHHCLFQCIFFFGLSQGQRQVLSSFGPYGFSGSLPELKLY</sequence>
<evidence type="ECO:0000256" key="1">
    <source>
        <dbReference type="SAM" id="SignalP"/>
    </source>
</evidence>
<reference evidence="2" key="1">
    <citation type="submission" date="2025-08" db="UniProtKB">
        <authorList>
            <consortium name="Ensembl"/>
        </authorList>
    </citation>
    <scope>IDENTIFICATION</scope>
</reference>
<dbReference type="Ensembl" id="ENSSDAT00000010120.1">
    <property type="protein sequence ID" value="ENSSDAP00000008912.1"/>
    <property type="gene ID" value="ENSSDAG00000008123.1"/>
</dbReference>
<feature type="signal peptide" evidence="1">
    <location>
        <begin position="1"/>
        <end position="20"/>
    </location>
</feature>
<dbReference type="AlphaFoldDB" id="A0A8C9PIP1"/>
<name>A0A8C9PIP1_SPEDA</name>
<reference evidence="2" key="2">
    <citation type="submission" date="2025-09" db="UniProtKB">
        <authorList>
            <consortium name="Ensembl"/>
        </authorList>
    </citation>
    <scope>IDENTIFICATION</scope>
</reference>
<dbReference type="Proteomes" id="UP000694422">
    <property type="component" value="Unplaced"/>
</dbReference>
<feature type="chain" id="PRO_5034225407" description="Secreted protein" evidence="1">
    <location>
        <begin position="21"/>
        <end position="144"/>
    </location>
</feature>